<dbReference type="GO" id="GO:0006801">
    <property type="term" value="P:superoxide metabolic process"/>
    <property type="evidence" value="ECO:0007669"/>
    <property type="project" value="InterPro"/>
</dbReference>
<dbReference type="PRINTS" id="PR00068">
    <property type="entry name" value="CUZNDISMTASE"/>
</dbReference>
<dbReference type="Pfam" id="PF00080">
    <property type="entry name" value="Sod_Cu"/>
    <property type="match status" value="1"/>
</dbReference>
<dbReference type="InterPro" id="IPR036423">
    <property type="entry name" value="SOD-like_Cu/Zn_dom_sf"/>
</dbReference>
<dbReference type="Gene3D" id="2.60.40.200">
    <property type="entry name" value="Superoxide dismutase, copper/zinc binding domain"/>
    <property type="match status" value="1"/>
</dbReference>
<protein>
    <submittedName>
        <fullName evidence="4">Superoxide dismutase [Cu-Zn]</fullName>
    </submittedName>
</protein>
<dbReference type="EMBL" id="JAAPAO010000371">
    <property type="protein sequence ID" value="KAF4661635.1"/>
    <property type="molecule type" value="Genomic_DNA"/>
</dbReference>
<evidence type="ECO:0000256" key="1">
    <source>
        <dbReference type="SAM" id="MobiDB-lite"/>
    </source>
</evidence>
<evidence type="ECO:0000256" key="2">
    <source>
        <dbReference type="SAM" id="SignalP"/>
    </source>
</evidence>
<feature type="signal peptide" evidence="2">
    <location>
        <begin position="1"/>
        <end position="16"/>
    </location>
</feature>
<name>A0A7J6LQP9_PERCH</name>
<sequence length="259" mass="27885">MLSSLVFYVACVSATAVRDESACENLCDLTPGCRNNGSYCNKARWPPVCQNIYLEKSQNSANATPCSLHFDPRCTTQYPVRCYDISLDGYCPFPSQQGVAWIAGHGTGSPANGTIEFDQNATVTRVSYVVRGLEPHSYHGLHIHEKPLPFNVSTCNFIGGHYNPFYNSHGDKNSTVRHIGDLGNIQANASGVAAGHFYTKLVVLCGPFNVLQRTVAISAKRDDLGKGKGPRSSTTGDSGPPLACGNIYGVISPHDDILS</sequence>
<reference evidence="4 5" key="1">
    <citation type="submission" date="2020-04" db="EMBL/GenBank/DDBJ databases">
        <title>Perkinsus chesapeaki whole genome sequence.</title>
        <authorList>
            <person name="Bogema D.R."/>
        </authorList>
    </citation>
    <scope>NUCLEOTIDE SEQUENCE [LARGE SCALE GENOMIC DNA]</scope>
    <source>
        <strain evidence="4">ATCC PRA-425</strain>
    </source>
</reference>
<organism evidence="4 5">
    <name type="scientific">Perkinsus chesapeaki</name>
    <name type="common">Clam parasite</name>
    <name type="synonym">Perkinsus andrewsi</name>
    <dbReference type="NCBI Taxonomy" id="330153"/>
    <lineage>
        <taxon>Eukaryota</taxon>
        <taxon>Sar</taxon>
        <taxon>Alveolata</taxon>
        <taxon>Perkinsozoa</taxon>
        <taxon>Perkinsea</taxon>
        <taxon>Perkinsida</taxon>
        <taxon>Perkinsidae</taxon>
        <taxon>Perkinsus</taxon>
    </lineage>
</organism>
<accession>A0A7J6LQP9</accession>
<dbReference type="SUPFAM" id="SSF49329">
    <property type="entry name" value="Cu,Zn superoxide dismutase-like"/>
    <property type="match status" value="1"/>
</dbReference>
<dbReference type="CDD" id="cd00305">
    <property type="entry name" value="Cu-Zn_Superoxide_Dismutase"/>
    <property type="match status" value="1"/>
</dbReference>
<dbReference type="GO" id="GO:0005507">
    <property type="term" value="F:copper ion binding"/>
    <property type="evidence" value="ECO:0007669"/>
    <property type="project" value="InterPro"/>
</dbReference>
<dbReference type="InterPro" id="IPR001424">
    <property type="entry name" value="SOD_Cu_Zn_dom"/>
</dbReference>
<feature type="region of interest" description="Disordered" evidence="1">
    <location>
        <begin position="222"/>
        <end position="241"/>
    </location>
</feature>
<dbReference type="InterPro" id="IPR024134">
    <property type="entry name" value="SOD_Cu/Zn_/chaperone"/>
</dbReference>
<evidence type="ECO:0000313" key="4">
    <source>
        <dbReference type="EMBL" id="KAF4661635.1"/>
    </source>
</evidence>
<dbReference type="AlphaFoldDB" id="A0A7J6LQP9"/>
<feature type="domain" description="Superoxide dismutase copper/zinc binding" evidence="3">
    <location>
        <begin position="112"/>
        <end position="247"/>
    </location>
</feature>
<proteinExistence type="predicted"/>
<feature type="chain" id="PRO_5029836126" evidence="2">
    <location>
        <begin position="17"/>
        <end position="259"/>
    </location>
</feature>
<evidence type="ECO:0000313" key="5">
    <source>
        <dbReference type="Proteomes" id="UP000591131"/>
    </source>
</evidence>
<keyword evidence="2" id="KW-0732">Signal</keyword>
<gene>
    <name evidence="4" type="primary">SOD1_5</name>
    <name evidence="4" type="ORF">FOL47_006612</name>
</gene>
<keyword evidence="5" id="KW-1185">Reference proteome</keyword>
<dbReference type="PANTHER" id="PTHR10003">
    <property type="entry name" value="SUPEROXIDE DISMUTASE CU-ZN -RELATED"/>
    <property type="match status" value="1"/>
</dbReference>
<comment type="caution">
    <text evidence="4">The sequence shown here is derived from an EMBL/GenBank/DDBJ whole genome shotgun (WGS) entry which is preliminary data.</text>
</comment>
<evidence type="ECO:0000259" key="3">
    <source>
        <dbReference type="Pfam" id="PF00080"/>
    </source>
</evidence>
<dbReference type="Proteomes" id="UP000591131">
    <property type="component" value="Unassembled WGS sequence"/>
</dbReference>
<dbReference type="OrthoDB" id="427596at2759"/>